<dbReference type="InterPro" id="IPR028082">
    <property type="entry name" value="Peripla_BP_I"/>
</dbReference>
<feature type="compositionally biased region" description="Low complexity" evidence="4">
    <location>
        <begin position="25"/>
        <end position="46"/>
    </location>
</feature>
<evidence type="ECO:0000313" key="8">
    <source>
        <dbReference type="Proteomes" id="UP000653127"/>
    </source>
</evidence>
<dbReference type="Proteomes" id="UP000653127">
    <property type="component" value="Unassembled WGS sequence"/>
</dbReference>
<name>A0A926E102_9FIRM</name>
<keyword evidence="3 5" id="KW-0732">Signal</keyword>
<feature type="domain" description="Periplasmic binding protein" evidence="6">
    <location>
        <begin position="57"/>
        <end position="315"/>
    </location>
</feature>
<protein>
    <submittedName>
        <fullName evidence="7">ABC transporter substrate-binding protein</fullName>
    </submittedName>
</protein>
<evidence type="ECO:0000313" key="7">
    <source>
        <dbReference type="EMBL" id="MBC8547164.1"/>
    </source>
</evidence>
<dbReference type="Gene3D" id="3.40.50.2300">
    <property type="match status" value="2"/>
</dbReference>
<comment type="subcellular location">
    <subcellularLocation>
        <location evidence="1">Cell envelope</location>
    </subcellularLocation>
</comment>
<evidence type="ECO:0000256" key="1">
    <source>
        <dbReference type="ARBA" id="ARBA00004196"/>
    </source>
</evidence>
<evidence type="ECO:0000256" key="3">
    <source>
        <dbReference type="ARBA" id="ARBA00022729"/>
    </source>
</evidence>
<comment type="similarity">
    <text evidence="2">Belongs to the bacterial solute-binding protein 2 family.</text>
</comment>
<sequence>MKKILAAMLAMCMVTAVLSGCGSTPSSSDPAPAPSSSAAEPAPAEPSKAENEKLVVGFAQIGQESGWRDAETADLQWYAAQNIDTIDFKFADAQQKQENQIKAIKSFIDMGVDVIGLAPVVETGWDAVLTEAKEAGIPVIFLDRSAAVADDLYATFIGADFELEGRTACDEMATLLGAEGGKVVELVGTVGATAAIGRQKGFTDQLANHPEIEVIDSQSGDFTRAKGKEVMESFLKTYGAEIKGVYAHNDDMMLGAIEAIKEAGFKPGQDIKTVSIDGVKAIFEAMAAGEANVNVECNPLLGEYFFTTAAKLKAGEAVDHRIVVPAEVHRAETAAEDLPNRKW</sequence>
<keyword evidence="8" id="KW-1185">Reference proteome</keyword>
<dbReference type="GO" id="GO:0030313">
    <property type="term" value="C:cell envelope"/>
    <property type="evidence" value="ECO:0007669"/>
    <property type="project" value="UniProtKB-SubCell"/>
</dbReference>
<dbReference type="RefSeq" id="WP_249283239.1">
    <property type="nucleotide sequence ID" value="NZ_JACRST010000015.1"/>
</dbReference>
<dbReference type="AlphaFoldDB" id="A0A926E102"/>
<evidence type="ECO:0000256" key="5">
    <source>
        <dbReference type="SAM" id="SignalP"/>
    </source>
</evidence>
<comment type="caution">
    <text evidence="7">The sequence shown here is derived from an EMBL/GenBank/DDBJ whole genome shotgun (WGS) entry which is preliminary data.</text>
</comment>
<dbReference type="CDD" id="cd06309">
    <property type="entry name" value="PBP1_galactofuranose_YtfQ-like"/>
    <property type="match status" value="1"/>
</dbReference>
<organism evidence="7 8">
    <name type="scientific">Ligaoa zhengdingensis</name>
    <dbReference type="NCBI Taxonomy" id="2763658"/>
    <lineage>
        <taxon>Bacteria</taxon>
        <taxon>Bacillati</taxon>
        <taxon>Bacillota</taxon>
        <taxon>Clostridia</taxon>
        <taxon>Eubacteriales</taxon>
        <taxon>Oscillospiraceae</taxon>
        <taxon>Ligaoa</taxon>
    </lineage>
</organism>
<feature type="signal peptide" evidence="5">
    <location>
        <begin position="1"/>
        <end position="19"/>
    </location>
</feature>
<reference evidence="7" key="1">
    <citation type="submission" date="2020-08" db="EMBL/GenBank/DDBJ databases">
        <title>Genome public.</title>
        <authorList>
            <person name="Liu C."/>
            <person name="Sun Q."/>
        </authorList>
    </citation>
    <scope>NUCLEOTIDE SEQUENCE</scope>
    <source>
        <strain evidence="7">NSJ-31</strain>
    </source>
</reference>
<evidence type="ECO:0000256" key="4">
    <source>
        <dbReference type="SAM" id="MobiDB-lite"/>
    </source>
</evidence>
<gene>
    <name evidence="7" type="ORF">H8711_09510</name>
</gene>
<dbReference type="SUPFAM" id="SSF53822">
    <property type="entry name" value="Periplasmic binding protein-like I"/>
    <property type="match status" value="1"/>
</dbReference>
<feature type="chain" id="PRO_5038992865" evidence="5">
    <location>
        <begin position="20"/>
        <end position="343"/>
    </location>
</feature>
<dbReference type="PANTHER" id="PTHR46847">
    <property type="entry name" value="D-ALLOSE-BINDING PERIPLASMIC PROTEIN-RELATED"/>
    <property type="match status" value="1"/>
</dbReference>
<feature type="region of interest" description="Disordered" evidence="4">
    <location>
        <begin position="23"/>
        <end position="49"/>
    </location>
</feature>
<accession>A0A926E102</accession>
<dbReference type="Pfam" id="PF13407">
    <property type="entry name" value="Peripla_BP_4"/>
    <property type="match status" value="1"/>
</dbReference>
<dbReference type="PROSITE" id="PS51257">
    <property type="entry name" value="PROKAR_LIPOPROTEIN"/>
    <property type="match status" value="1"/>
</dbReference>
<dbReference type="GO" id="GO:0030246">
    <property type="term" value="F:carbohydrate binding"/>
    <property type="evidence" value="ECO:0007669"/>
    <property type="project" value="UniProtKB-ARBA"/>
</dbReference>
<dbReference type="PANTHER" id="PTHR46847:SF3">
    <property type="entry name" value="GALACTOFURANOSE-BINDING PROTEIN YTFQ"/>
    <property type="match status" value="1"/>
</dbReference>
<dbReference type="EMBL" id="JACRST010000015">
    <property type="protein sequence ID" value="MBC8547164.1"/>
    <property type="molecule type" value="Genomic_DNA"/>
</dbReference>
<evidence type="ECO:0000259" key="6">
    <source>
        <dbReference type="Pfam" id="PF13407"/>
    </source>
</evidence>
<evidence type="ECO:0000256" key="2">
    <source>
        <dbReference type="ARBA" id="ARBA00007639"/>
    </source>
</evidence>
<dbReference type="InterPro" id="IPR025997">
    <property type="entry name" value="SBP_2_dom"/>
</dbReference>
<proteinExistence type="inferred from homology"/>